<gene>
    <name evidence="3" type="ORF">KUCA_T00000101001</name>
</gene>
<dbReference type="OrthoDB" id="2399539at2759"/>
<accession>W6MF95</accession>
<feature type="compositionally biased region" description="Low complexity" evidence="1">
    <location>
        <begin position="79"/>
        <end position="88"/>
    </location>
</feature>
<dbReference type="PROSITE" id="PS00463">
    <property type="entry name" value="ZN2_CY6_FUNGAL_1"/>
    <property type="match status" value="1"/>
</dbReference>
<dbReference type="PANTHER" id="PTHR47431:SF1">
    <property type="entry name" value="ZN(II)2CYS6 TRANSCRIPTION FACTOR (EUROFUNG)"/>
    <property type="match status" value="1"/>
</dbReference>
<dbReference type="GO" id="GO:0008270">
    <property type="term" value="F:zinc ion binding"/>
    <property type="evidence" value="ECO:0007669"/>
    <property type="project" value="InterPro"/>
</dbReference>
<proteinExistence type="predicted"/>
<feature type="compositionally biased region" description="Low complexity" evidence="1">
    <location>
        <begin position="675"/>
        <end position="688"/>
    </location>
</feature>
<evidence type="ECO:0000313" key="3">
    <source>
        <dbReference type="EMBL" id="CDK24141.1"/>
    </source>
</evidence>
<evidence type="ECO:0000259" key="2">
    <source>
        <dbReference type="PROSITE" id="PS50048"/>
    </source>
</evidence>
<organism evidence="3 4">
    <name type="scientific">Kuraishia capsulata CBS 1993</name>
    <dbReference type="NCBI Taxonomy" id="1382522"/>
    <lineage>
        <taxon>Eukaryota</taxon>
        <taxon>Fungi</taxon>
        <taxon>Dikarya</taxon>
        <taxon>Ascomycota</taxon>
        <taxon>Saccharomycotina</taxon>
        <taxon>Pichiomycetes</taxon>
        <taxon>Pichiales</taxon>
        <taxon>Pichiaceae</taxon>
        <taxon>Kuraishia</taxon>
    </lineage>
</organism>
<dbReference type="Proteomes" id="UP000019384">
    <property type="component" value="Unassembled WGS sequence"/>
</dbReference>
<dbReference type="CDD" id="cd12148">
    <property type="entry name" value="fungal_TF_MHR"/>
    <property type="match status" value="1"/>
</dbReference>
<evidence type="ECO:0000256" key="1">
    <source>
        <dbReference type="SAM" id="MobiDB-lite"/>
    </source>
</evidence>
<dbReference type="PANTHER" id="PTHR47431">
    <property type="entry name" value="ZN(II)2CYS6 TRANSCRIPTION FACTOR (EUROFUNG)-RELATED"/>
    <property type="match status" value="1"/>
</dbReference>
<dbReference type="RefSeq" id="XP_022456159.1">
    <property type="nucleotide sequence ID" value="XM_022604608.1"/>
</dbReference>
<dbReference type="Gene3D" id="4.10.240.10">
    <property type="entry name" value="Zn(2)-C6 fungal-type DNA-binding domain"/>
    <property type="match status" value="1"/>
</dbReference>
<dbReference type="SUPFAM" id="SSF57701">
    <property type="entry name" value="Zn2/Cys6 DNA-binding domain"/>
    <property type="match status" value="1"/>
</dbReference>
<dbReference type="InterPro" id="IPR036864">
    <property type="entry name" value="Zn2-C6_fun-type_DNA-bd_sf"/>
</dbReference>
<feature type="region of interest" description="Disordered" evidence="1">
    <location>
        <begin position="645"/>
        <end position="692"/>
    </location>
</feature>
<dbReference type="InterPro" id="IPR001138">
    <property type="entry name" value="Zn2Cys6_DnaBD"/>
</dbReference>
<name>W6MF95_9ASCO</name>
<dbReference type="GeneID" id="34517547"/>
<dbReference type="AlphaFoldDB" id="W6MF95"/>
<dbReference type="Pfam" id="PF00172">
    <property type="entry name" value="Zn_clus"/>
    <property type="match status" value="1"/>
</dbReference>
<reference evidence="3" key="2">
    <citation type="submission" date="2014-02" db="EMBL/GenBank/DDBJ databases">
        <title>Complete DNA sequence of /Kuraishia capsulata/ illustrates novel genomic features among budding yeasts (/Saccharomycotina/).</title>
        <authorList>
            <person name="Morales L."/>
            <person name="Noel B."/>
            <person name="Porcel B."/>
            <person name="Marcet-Houben M."/>
            <person name="Hullo M-F."/>
            <person name="Sacerdot C."/>
            <person name="Tekaia F."/>
            <person name="Leh-Louis V."/>
            <person name="Despons L."/>
            <person name="Khanna V."/>
            <person name="Aury J-M."/>
            <person name="Barbe V."/>
            <person name="Couloux A."/>
            <person name="Labadie K."/>
            <person name="Pelletier E."/>
            <person name="Souciet J-L."/>
            <person name="Boekhout T."/>
            <person name="Gabaldon T."/>
            <person name="Wincker P."/>
            <person name="Dujon B."/>
        </authorList>
    </citation>
    <scope>NUCLEOTIDE SEQUENCE</scope>
    <source>
        <strain evidence="3">CBS 1993</strain>
    </source>
</reference>
<dbReference type="SMART" id="SM00066">
    <property type="entry name" value="GAL4"/>
    <property type="match status" value="1"/>
</dbReference>
<protein>
    <recommendedName>
        <fullName evidence="2">Zn(2)-C6 fungal-type domain-containing protein</fullName>
    </recommendedName>
</protein>
<feature type="compositionally biased region" description="Polar residues" evidence="1">
    <location>
        <begin position="660"/>
        <end position="673"/>
    </location>
</feature>
<dbReference type="CDD" id="cd00067">
    <property type="entry name" value="GAL4"/>
    <property type="match status" value="1"/>
</dbReference>
<evidence type="ECO:0000313" key="4">
    <source>
        <dbReference type="Proteomes" id="UP000019384"/>
    </source>
</evidence>
<dbReference type="HOGENOM" id="CLU_020132_0_0_1"/>
<reference evidence="3" key="1">
    <citation type="submission" date="2013-12" db="EMBL/GenBank/DDBJ databases">
        <authorList>
            <person name="Genoscope - CEA"/>
        </authorList>
    </citation>
    <scope>NUCLEOTIDE SEQUENCE</scope>
    <source>
        <strain evidence="3">CBS 1993</strain>
    </source>
</reference>
<keyword evidence="4" id="KW-1185">Reference proteome</keyword>
<feature type="region of interest" description="Disordered" evidence="1">
    <location>
        <begin position="58"/>
        <end position="89"/>
    </location>
</feature>
<feature type="domain" description="Zn(2)-C6 fungal-type" evidence="2">
    <location>
        <begin position="25"/>
        <end position="55"/>
    </location>
</feature>
<dbReference type="STRING" id="1382522.W6MF95"/>
<sequence length="779" mass="87139">MDQNSPQPPLPDTTIRPNAKHVSRACLQCRVRHSKCDGKLPVCTRCESMNRECTYVKSNRGGSRKKGVSKLKGTEKRVSSTSTSTTRSVDIEDTELPCAKTPQAHLSQNCSKDCLKPENATKTPSCMSWYDNKPPGGMEFHPKFNASKQAFDWKQDQFFRNAERPAVMLPKLTKDLNVTKIVEDYYKHFHNAHPFLPPKNEIFSYLSRIPDNYDLLLAMKIMGTGQATNKYSKDIETVQFLVENVVEYIRSVGKDLVSLQAMLLLSMVTHISSLHDFSVAIRRELMRMAFEFQLHRLDQDKIEGEFVDANGFLTNGATLPKTAAGSVVDKLGSARRLERVPKDVLLETARRTLWDVYFFDTLSGTATGFDTSLLASETLLTFYPSSPLREVFDYKTRAESCKLVNDAIKLNVTVLTKEGDVGVNVIHMRAAVDRWQMKIDNPEMFNAPSLVTKSGQVNEGVHQSIILGSYAKIFTHRPFSYLWRPDQTKSEKFSSPASKVEESTKIIETRKAIDSANSVAKTLIETNLSRVTSRTPFFACSLAFATLVHLSAYSWVESSLSYVSQNKNSSLAGNVTKDELDVYVMYITLELNGIYAISRHWNLSAKLISHIKETLAKVSPQLYASVKPSFVENKQIAVKVEDEPPVKNDLSMTPLPQGEKWSSISDDTSTFASDSPAMPFSESSPSSSLKTFQAPSYASNSGGFSIEQIISNDAPPTNWPAPEKPKPVNLLEEADYSSMFGSVNKTSLSPFADTGCDWVDKNMDIFEFDDFNFLDIDET</sequence>
<dbReference type="GO" id="GO:0000981">
    <property type="term" value="F:DNA-binding transcription factor activity, RNA polymerase II-specific"/>
    <property type="evidence" value="ECO:0007669"/>
    <property type="project" value="InterPro"/>
</dbReference>
<dbReference type="EMBL" id="HG793125">
    <property type="protein sequence ID" value="CDK24141.1"/>
    <property type="molecule type" value="Genomic_DNA"/>
</dbReference>
<dbReference type="PROSITE" id="PS50048">
    <property type="entry name" value="ZN2_CY6_FUNGAL_2"/>
    <property type="match status" value="1"/>
</dbReference>